<keyword evidence="9" id="KW-1185">Reference proteome</keyword>
<dbReference type="Proteomes" id="UP001374584">
    <property type="component" value="Unassembled WGS sequence"/>
</dbReference>
<keyword evidence="4" id="KW-0804">Transcription</keyword>
<dbReference type="Pfam" id="PF03106">
    <property type="entry name" value="WRKY"/>
    <property type="match status" value="1"/>
</dbReference>
<evidence type="ECO:0000313" key="8">
    <source>
        <dbReference type="EMBL" id="KAK7356248.1"/>
    </source>
</evidence>
<dbReference type="PROSITE" id="PS50811">
    <property type="entry name" value="WRKY"/>
    <property type="match status" value="1"/>
</dbReference>
<evidence type="ECO:0000256" key="2">
    <source>
        <dbReference type="ARBA" id="ARBA00023015"/>
    </source>
</evidence>
<evidence type="ECO:0000256" key="4">
    <source>
        <dbReference type="ARBA" id="ARBA00023163"/>
    </source>
</evidence>
<organism evidence="8 9">
    <name type="scientific">Phaseolus coccineus</name>
    <name type="common">Scarlet runner bean</name>
    <name type="synonym">Phaseolus multiflorus</name>
    <dbReference type="NCBI Taxonomy" id="3886"/>
    <lineage>
        <taxon>Eukaryota</taxon>
        <taxon>Viridiplantae</taxon>
        <taxon>Streptophyta</taxon>
        <taxon>Embryophyta</taxon>
        <taxon>Tracheophyta</taxon>
        <taxon>Spermatophyta</taxon>
        <taxon>Magnoliopsida</taxon>
        <taxon>eudicotyledons</taxon>
        <taxon>Gunneridae</taxon>
        <taxon>Pentapetalae</taxon>
        <taxon>rosids</taxon>
        <taxon>fabids</taxon>
        <taxon>Fabales</taxon>
        <taxon>Fabaceae</taxon>
        <taxon>Papilionoideae</taxon>
        <taxon>50 kb inversion clade</taxon>
        <taxon>NPAAA clade</taxon>
        <taxon>indigoferoid/millettioid clade</taxon>
        <taxon>Phaseoleae</taxon>
        <taxon>Phaseolus</taxon>
    </lineage>
</organism>
<dbReference type="SUPFAM" id="SSF118290">
    <property type="entry name" value="WRKY DNA-binding domain"/>
    <property type="match status" value="1"/>
</dbReference>
<evidence type="ECO:0000259" key="7">
    <source>
        <dbReference type="PROSITE" id="PS50811"/>
    </source>
</evidence>
<dbReference type="GO" id="GO:0043565">
    <property type="term" value="F:sequence-specific DNA binding"/>
    <property type="evidence" value="ECO:0007669"/>
    <property type="project" value="InterPro"/>
</dbReference>
<dbReference type="FunFam" id="2.20.25.80:FF:000002">
    <property type="entry name" value="probable WRKY transcription factor 31"/>
    <property type="match status" value="1"/>
</dbReference>
<evidence type="ECO:0000256" key="5">
    <source>
        <dbReference type="ARBA" id="ARBA00023242"/>
    </source>
</evidence>
<comment type="caution">
    <text evidence="8">The sequence shown here is derived from an EMBL/GenBank/DDBJ whole genome shotgun (WGS) entry which is preliminary data.</text>
</comment>
<dbReference type="PANTHER" id="PTHR31429">
    <property type="entry name" value="WRKY TRANSCRIPTION FACTOR 36-RELATED"/>
    <property type="match status" value="1"/>
</dbReference>
<proteinExistence type="predicted"/>
<keyword evidence="2" id="KW-0805">Transcription regulation</keyword>
<keyword evidence="5" id="KW-0539">Nucleus</keyword>
<dbReference type="GO" id="GO:0005634">
    <property type="term" value="C:nucleus"/>
    <property type="evidence" value="ECO:0007669"/>
    <property type="project" value="UniProtKB-SubCell"/>
</dbReference>
<feature type="region of interest" description="Disordered" evidence="6">
    <location>
        <begin position="442"/>
        <end position="468"/>
    </location>
</feature>
<gene>
    <name evidence="8" type="ORF">VNO80_15516</name>
</gene>
<evidence type="ECO:0000256" key="1">
    <source>
        <dbReference type="ARBA" id="ARBA00004123"/>
    </source>
</evidence>
<feature type="compositionally biased region" description="Low complexity" evidence="6">
    <location>
        <begin position="442"/>
        <end position="455"/>
    </location>
</feature>
<dbReference type="PANTHER" id="PTHR31429:SF59">
    <property type="entry name" value="WRKY TRANSCRIPTION FACTOR 47-RELATED"/>
    <property type="match status" value="1"/>
</dbReference>
<evidence type="ECO:0000256" key="6">
    <source>
        <dbReference type="SAM" id="MobiDB-lite"/>
    </source>
</evidence>
<dbReference type="EMBL" id="JAYMYR010000006">
    <property type="protein sequence ID" value="KAK7356248.1"/>
    <property type="molecule type" value="Genomic_DNA"/>
</dbReference>
<dbReference type="GO" id="GO:0003700">
    <property type="term" value="F:DNA-binding transcription factor activity"/>
    <property type="evidence" value="ECO:0007669"/>
    <property type="project" value="InterPro"/>
</dbReference>
<feature type="region of interest" description="Disordered" evidence="6">
    <location>
        <begin position="18"/>
        <end position="67"/>
    </location>
</feature>
<feature type="region of interest" description="Disordered" evidence="6">
    <location>
        <begin position="83"/>
        <end position="105"/>
    </location>
</feature>
<dbReference type="Gene3D" id="2.20.25.80">
    <property type="entry name" value="WRKY domain"/>
    <property type="match status" value="1"/>
</dbReference>
<name>A0AAN9MQ35_PHACN</name>
<dbReference type="InterPro" id="IPR036576">
    <property type="entry name" value="WRKY_dom_sf"/>
</dbReference>
<dbReference type="InterPro" id="IPR044810">
    <property type="entry name" value="WRKY_plant"/>
</dbReference>
<protein>
    <recommendedName>
        <fullName evidence="7">WRKY domain-containing protein</fullName>
    </recommendedName>
</protein>
<feature type="compositionally biased region" description="Polar residues" evidence="6">
    <location>
        <begin position="83"/>
        <end position="98"/>
    </location>
</feature>
<feature type="compositionally biased region" description="Basic and acidic residues" evidence="6">
    <location>
        <begin position="26"/>
        <end position="36"/>
    </location>
</feature>
<evidence type="ECO:0000256" key="3">
    <source>
        <dbReference type="ARBA" id="ARBA00023125"/>
    </source>
</evidence>
<evidence type="ECO:0000313" key="9">
    <source>
        <dbReference type="Proteomes" id="UP001374584"/>
    </source>
</evidence>
<dbReference type="InterPro" id="IPR003657">
    <property type="entry name" value="WRKY_dom"/>
</dbReference>
<accession>A0AAN9MQ35</accession>
<dbReference type="AlphaFoldDB" id="A0AAN9MQ35"/>
<sequence>MENHHQMQQHRHQFMNLDPTTVNTGQHHDPSVKELDFFSSTSPSKNTHTDNSNTHSNIPKENGSQPLFTDQFVNTTLNLMCPSQTDELSRSTPTDQNPKSPPLNTLEKEFLRLQEENYKLRTMLDQITKNYHHLQFFIAMQKQRPYQKVEKNENMSGRHLLDPQSCTKLDAKVATSLSDDKSGQEAHHDRVEDVVEQLTLQSLGSSKCPKFEEYKPGEPPFRRTRVSVRARSEAPVICDGCQWRKYGQKISKGNPCPRAYYRCTMAVGCPVRKQVQRCTEDMSVLITTYEGNHNHPLPPSATVMANSTSAAAAMLLSSSSGSTTSNESLNNSVGVLSSMPYIPMPTLSASAPFPTITLDMTTNPTQLHRDTSSALTSSLPLLATTFPQLLGHPIFFPHKIQHSLGQRQPSFMTDVMTAAVASNPNFTVALAAAISSIIGAPRGNDGNNNNSNSENVLALGTSMLPGST</sequence>
<reference evidence="8 9" key="1">
    <citation type="submission" date="2024-01" db="EMBL/GenBank/DDBJ databases">
        <title>The genomes of 5 underutilized Papilionoideae crops provide insights into root nodulation and disease resistanc.</title>
        <authorList>
            <person name="Jiang F."/>
        </authorList>
    </citation>
    <scope>NUCLEOTIDE SEQUENCE [LARGE SCALE GENOMIC DNA]</scope>
    <source>
        <strain evidence="8">JINMINGXINNONG_FW02</strain>
        <tissue evidence="8">Leaves</tissue>
    </source>
</reference>
<feature type="domain" description="WRKY" evidence="7">
    <location>
        <begin position="232"/>
        <end position="298"/>
    </location>
</feature>
<dbReference type="SMART" id="SM00774">
    <property type="entry name" value="WRKY"/>
    <property type="match status" value="1"/>
</dbReference>
<comment type="subcellular location">
    <subcellularLocation>
        <location evidence="1">Nucleus</location>
    </subcellularLocation>
</comment>
<keyword evidence="3" id="KW-0238">DNA-binding</keyword>